<dbReference type="GO" id="GO:0003723">
    <property type="term" value="F:RNA binding"/>
    <property type="evidence" value="ECO:0007669"/>
    <property type="project" value="UniProtKB-KW"/>
</dbReference>
<keyword evidence="4" id="KW-0479">Metal-binding</keyword>
<keyword evidence="5" id="KW-0255">Endonuclease</keyword>
<evidence type="ECO:0000313" key="12">
    <source>
        <dbReference type="Proteomes" id="UP000015453"/>
    </source>
</evidence>
<keyword evidence="7" id="KW-0460">Magnesium</keyword>
<evidence type="ECO:0000256" key="7">
    <source>
        <dbReference type="ARBA" id="ARBA00022842"/>
    </source>
</evidence>
<evidence type="ECO:0000256" key="4">
    <source>
        <dbReference type="ARBA" id="ARBA00022723"/>
    </source>
</evidence>
<dbReference type="GO" id="GO:0004519">
    <property type="term" value="F:endonuclease activity"/>
    <property type="evidence" value="ECO:0007669"/>
    <property type="project" value="UniProtKB-KW"/>
</dbReference>
<gene>
    <name evidence="11" type="ORF">M569_03127</name>
</gene>
<proteinExistence type="inferred from homology"/>
<reference evidence="11 12" key="1">
    <citation type="journal article" date="2013" name="BMC Genomics">
        <title>The miniature genome of a carnivorous plant Genlisea aurea contains a low number of genes and short non-coding sequences.</title>
        <authorList>
            <person name="Leushkin E.V."/>
            <person name="Sutormin R.A."/>
            <person name="Nabieva E.R."/>
            <person name="Penin A.A."/>
            <person name="Kondrashov A.S."/>
            <person name="Logacheva M.D."/>
        </authorList>
    </citation>
    <scope>NUCLEOTIDE SEQUENCE [LARGE SCALE GENOMIC DNA]</scope>
</reference>
<dbReference type="GO" id="GO:0005737">
    <property type="term" value="C:cytoplasm"/>
    <property type="evidence" value="ECO:0007669"/>
    <property type="project" value="TreeGrafter"/>
</dbReference>
<evidence type="ECO:0000256" key="9">
    <source>
        <dbReference type="ARBA" id="ARBA00023436"/>
    </source>
</evidence>
<feature type="non-terminal residue" evidence="11">
    <location>
        <position position="541"/>
    </location>
</feature>
<dbReference type="InterPro" id="IPR019307">
    <property type="entry name" value="RNA-bd_AU-1/RNase_E/G"/>
</dbReference>
<comment type="caution">
    <text evidence="11">The sequence shown here is derived from an EMBL/GenBank/DDBJ whole genome shotgun (WGS) entry which is preliminary data.</text>
</comment>
<keyword evidence="12" id="KW-1185">Reference proteome</keyword>
<dbReference type="GO" id="GO:0004540">
    <property type="term" value="F:RNA nuclease activity"/>
    <property type="evidence" value="ECO:0007669"/>
    <property type="project" value="InterPro"/>
</dbReference>
<evidence type="ECO:0000256" key="1">
    <source>
        <dbReference type="ARBA" id="ARBA00001946"/>
    </source>
</evidence>
<keyword evidence="8" id="KW-0694">RNA-binding</keyword>
<dbReference type="Proteomes" id="UP000015453">
    <property type="component" value="Unassembled WGS sequence"/>
</dbReference>
<evidence type="ECO:0000256" key="5">
    <source>
        <dbReference type="ARBA" id="ARBA00022759"/>
    </source>
</evidence>
<comment type="cofactor">
    <cofactor evidence="1">
        <name>Mg(2+)</name>
        <dbReference type="ChEBI" id="CHEBI:18420"/>
    </cofactor>
</comment>
<keyword evidence="6" id="KW-0378">Hydrolase</keyword>
<dbReference type="GO" id="GO:0046872">
    <property type="term" value="F:metal ion binding"/>
    <property type="evidence" value="ECO:0007669"/>
    <property type="project" value="UniProtKB-KW"/>
</dbReference>
<dbReference type="GO" id="GO:0016787">
    <property type="term" value="F:hydrolase activity"/>
    <property type="evidence" value="ECO:0007669"/>
    <property type="project" value="UniProtKB-KW"/>
</dbReference>
<dbReference type="Pfam" id="PF10150">
    <property type="entry name" value="RNase_E_G"/>
    <property type="match status" value="1"/>
</dbReference>
<evidence type="ECO:0000259" key="10">
    <source>
        <dbReference type="Pfam" id="PF10150"/>
    </source>
</evidence>
<evidence type="ECO:0000256" key="2">
    <source>
        <dbReference type="ARBA" id="ARBA00005522"/>
    </source>
</evidence>
<dbReference type="InterPro" id="IPR004659">
    <property type="entry name" value="RNase_E/G"/>
</dbReference>
<evidence type="ECO:0000256" key="3">
    <source>
        <dbReference type="ARBA" id="ARBA00022722"/>
    </source>
</evidence>
<dbReference type="OrthoDB" id="6123450at2759"/>
<dbReference type="Gene3D" id="2.40.50.140">
    <property type="entry name" value="Nucleic acid-binding proteins"/>
    <property type="match status" value="1"/>
</dbReference>
<feature type="domain" description="RNA-binding protein AU-1/Ribonuclease E/G" evidence="10">
    <location>
        <begin position="301"/>
        <end position="539"/>
    </location>
</feature>
<dbReference type="PANTHER" id="PTHR30001">
    <property type="entry name" value="RIBONUCLEASE"/>
    <property type="match status" value="1"/>
</dbReference>
<sequence>VEEPWLGQSAQVPQSFTVKNDKLQWPVEEPWILNPSSSSYGSPSQGDLALSAPDERHKAVSTDLIHKEECSVIPVEDFICTVILINSSICTMQRIAVLENDKLVELLLEPVKNNVQCDSVYLGLVTKLVPQMGGAFVNIGSSRLSFMDLNPNREPFIFLPFHGHLKHRVDRSTFDSSSLDVDIPKAVAFSDVVEELDDADIDQSEDEIDESLKSAQNFDLFRVIDENVNGSTVVGSGHENDQKRSLRLPFGDLGLLQTGARSTGIKDRIWSEVRSGTRMIVQVVKEGLGMKGPTLTPYPKLRSRFWVLSTRCSTIGISKKISGVERTRLREIAKTLQPPGFGLTLRTVAAGHSLVDLKKDLEGLLSTWRSVVEHAKSAALAADEGVDGAVPVMLHRAMGQTLSIVQDYFNDRVQKMVVDSPRTYHEVTKYLQDIAPDLCGRVELYDSRTPLFDEYNIEGEIEGILHKRVPLSNGGYLVIEQTEALVSIDVNGGQCMLGQGTSQEDAILEVNLVAAKQIARELRLRDIGGIIVVDFIDMVLD</sequence>
<dbReference type="AlphaFoldDB" id="S8E711"/>
<evidence type="ECO:0000313" key="11">
    <source>
        <dbReference type="EMBL" id="EPS71633.1"/>
    </source>
</evidence>
<accession>S8E711</accession>
<comment type="function">
    <text evidence="9">Involved in intercistronic processing of primary transcripts from chloroplast operons. The endonucleolytic activity of the enzyme depends on the number of phosphates at the 5' end, is inhibited by structured RNA, and preferentially cleaves A/U-rich sequences.</text>
</comment>
<protein>
    <recommendedName>
        <fullName evidence="10">RNA-binding protein AU-1/Ribonuclease E/G domain-containing protein</fullName>
    </recommendedName>
</protein>
<dbReference type="EMBL" id="AUSU01001168">
    <property type="protein sequence ID" value="EPS71633.1"/>
    <property type="molecule type" value="Genomic_DNA"/>
</dbReference>
<evidence type="ECO:0000256" key="8">
    <source>
        <dbReference type="ARBA" id="ARBA00022884"/>
    </source>
</evidence>
<comment type="similarity">
    <text evidence="2">Belongs to the RNase E/G family.</text>
</comment>
<dbReference type="InterPro" id="IPR012340">
    <property type="entry name" value="NA-bd_OB-fold"/>
</dbReference>
<evidence type="ECO:0000256" key="6">
    <source>
        <dbReference type="ARBA" id="ARBA00022801"/>
    </source>
</evidence>
<organism evidence="11 12">
    <name type="scientific">Genlisea aurea</name>
    <dbReference type="NCBI Taxonomy" id="192259"/>
    <lineage>
        <taxon>Eukaryota</taxon>
        <taxon>Viridiplantae</taxon>
        <taxon>Streptophyta</taxon>
        <taxon>Embryophyta</taxon>
        <taxon>Tracheophyta</taxon>
        <taxon>Spermatophyta</taxon>
        <taxon>Magnoliopsida</taxon>
        <taxon>eudicotyledons</taxon>
        <taxon>Gunneridae</taxon>
        <taxon>Pentapetalae</taxon>
        <taxon>asterids</taxon>
        <taxon>lamiids</taxon>
        <taxon>Lamiales</taxon>
        <taxon>Lentibulariaceae</taxon>
        <taxon>Genlisea</taxon>
    </lineage>
</organism>
<keyword evidence="3" id="KW-0540">Nuclease</keyword>
<name>S8E711_9LAMI</name>
<dbReference type="GO" id="GO:0006364">
    <property type="term" value="P:rRNA processing"/>
    <property type="evidence" value="ECO:0007669"/>
    <property type="project" value="TreeGrafter"/>
</dbReference>
<dbReference type="PANTHER" id="PTHR30001:SF1">
    <property type="entry name" value="RIBONUCLEASE E_G-LIKE PROTEIN, CHLOROPLASTIC"/>
    <property type="match status" value="1"/>
</dbReference>
<feature type="non-terminal residue" evidence="11">
    <location>
        <position position="1"/>
    </location>
</feature>